<gene>
    <name evidence="2" type="ORF">GPUH_LOCUS14105</name>
</gene>
<accession>A0A183DZG4</accession>
<feature type="coiled-coil region" evidence="1">
    <location>
        <begin position="52"/>
        <end position="111"/>
    </location>
</feature>
<dbReference type="WBParaSite" id="GPUH_0001412001-mRNA-1">
    <property type="protein sequence ID" value="GPUH_0001412001-mRNA-1"/>
    <property type="gene ID" value="GPUH_0001412001"/>
</dbReference>
<reference evidence="2 3" key="2">
    <citation type="submission" date="2018-11" db="EMBL/GenBank/DDBJ databases">
        <authorList>
            <consortium name="Pathogen Informatics"/>
        </authorList>
    </citation>
    <scope>NUCLEOTIDE SEQUENCE [LARGE SCALE GENOMIC DNA]</scope>
</reference>
<sequence length="127" mass="14530">MESSCDLEIECAYLDGSKILPHLISDDLSNLETVDKEKSLLGERLLRVLSAYVELKNRIYKIHREVADLKKRADELGAGLMPKMFPLTDAEKILEEKLETLRVNVESISRQLPHVVSKSSKHWYPPI</sequence>
<keyword evidence="3" id="KW-1185">Reference proteome</keyword>
<keyword evidence="1" id="KW-0175">Coiled coil</keyword>
<name>A0A183DZG4_9BILA</name>
<evidence type="ECO:0000313" key="4">
    <source>
        <dbReference type="WBParaSite" id="GPUH_0001412001-mRNA-1"/>
    </source>
</evidence>
<organism evidence="4">
    <name type="scientific">Gongylonema pulchrum</name>
    <dbReference type="NCBI Taxonomy" id="637853"/>
    <lineage>
        <taxon>Eukaryota</taxon>
        <taxon>Metazoa</taxon>
        <taxon>Ecdysozoa</taxon>
        <taxon>Nematoda</taxon>
        <taxon>Chromadorea</taxon>
        <taxon>Rhabditida</taxon>
        <taxon>Spirurina</taxon>
        <taxon>Spiruromorpha</taxon>
        <taxon>Spiruroidea</taxon>
        <taxon>Gongylonematidae</taxon>
        <taxon>Gongylonema</taxon>
    </lineage>
</organism>
<evidence type="ECO:0000313" key="2">
    <source>
        <dbReference type="EMBL" id="VDN23571.1"/>
    </source>
</evidence>
<dbReference type="OrthoDB" id="5823806at2759"/>
<evidence type="ECO:0000313" key="3">
    <source>
        <dbReference type="Proteomes" id="UP000271098"/>
    </source>
</evidence>
<reference evidence="4" key="1">
    <citation type="submission" date="2016-06" db="UniProtKB">
        <authorList>
            <consortium name="WormBaseParasite"/>
        </authorList>
    </citation>
    <scope>IDENTIFICATION</scope>
</reference>
<dbReference type="Proteomes" id="UP000271098">
    <property type="component" value="Unassembled WGS sequence"/>
</dbReference>
<evidence type="ECO:0000256" key="1">
    <source>
        <dbReference type="SAM" id="Coils"/>
    </source>
</evidence>
<dbReference type="AlphaFoldDB" id="A0A183DZG4"/>
<dbReference type="EMBL" id="UYRT01080894">
    <property type="protein sequence ID" value="VDN23571.1"/>
    <property type="molecule type" value="Genomic_DNA"/>
</dbReference>
<protein>
    <submittedName>
        <fullName evidence="4">Biogenesis of lysosome-related organelles complex 1 subunit 7</fullName>
    </submittedName>
</protein>
<proteinExistence type="predicted"/>